<evidence type="ECO:0000313" key="5">
    <source>
        <dbReference type="Proteomes" id="UP001268542"/>
    </source>
</evidence>
<gene>
    <name evidence="4" type="ORF">RDV89_05685</name>
</gene>
<keyword evidence="1 3" id="KW-0663">Pyridoxal phosphate</keyword>
<dbReference type="RefSeq" id="WP_315731973.1">
    <property type="nucleotide sequence ID" value="NZ_JAVYII010000002.1"/>
</dbReference>
<evidence type="ECO:0000256" key="3">
    <source>
        <dbReference type="RuleBase" id="RU004508"/>
    </source>
</evidence>
<dbReference type="InterPro" id="IPR000653">
    <property type="entry name" value="DegT/StrS_aminotransferase"/>
</dbReference>
<accession>A0ABU3PTN1</accession>
<name>A0ABU3PTN1_9ACTN</name>
<evidence type="ECO:0000313" key="4">
    <source>
        <dbReference type="EMBL" id="MDT9592549.1"/>
    </source>
</evidence>
<sequence length="389" mass="40637">MTPPIPPTVPLMDLVAQHAEVADEVRAGVEDVMRRAAFVGGPEVRAFEEAYAQFVGARHCIGVANGTDALELALRAVGVGPGDEVVLPANTFVATAEAVSRIGAVPRPVDVDDERLLLDAEAVAAAVGPRTRAIVPVHLFGRVVPMEPVEAVAAAHGLRVVEDAAQAQGAHRAGRSAGALGDAAATSFYPGKNLGAAGDAGAVTTGDEEVAARVRLLAAHGSPRKYVHDVVGMNSRLDTVQAVVLSAKLRRLARWNELRREASRRYDALLADVAGVRLSPGDPEATDVQHLYVVRVPHRDRVWASLREAGVEAGVHYPTPVHLTGAYRHLGLGPGSFPVAERAAGEILSLPLFPQITEAQQERVAACLARALRDVGAASGSSAAAVAAR</sequence>
<dbReference type="Proteomes" id="UP001268542">
    <property type="component" value="Unassembled WGS sequence"/>
</dbReference>
<dbReference type="GO" id="GO:0008483">
    <property type="term" value="F:transaminase activity"/>
    <property type="evidence" value="ECO:0007669"/>
    <property type="project" value="UniProtKB-KW"/>
</dbReference>
<evidence type="ECO:0000256" key="1">
    <source>
        <dbReference type="ARBA" id="ARBA00022898"/>
    </source>
</evidence>
<dbReference type="EMBL" id="JAVYII010000002">
    <property type="protein sequence ID" value="MDT9592549.1"/>
    <property type="molecule type" value="Genomic_DNA"/>
</dbReference>
<dbReference type="CDD" id="cd00616">
    <property type="entry name" value="AHBA_syn"/>
    <property type="match status" value="1"/>
</dbReference>
<dbReference type="SUPFAM" id="SSF53383">
    <property type="entry name" value="PLP-dependent transferases"/>
    <property type="match status" value="1"/>
</dbReference>
<dbReference type="Pfam" id="PF01041">
    <property type="entry name" value="DegT_DnrJ_EryC1"/>
    <property type="match status" value="1"/>
</dbReference>
<comment type="similarity">
    <text evidence="2 3">Belongs to the DegT/DnrJ/EryC1 family.</text>
</comment>
<dbReference type="InterPro" id="IPR015424">
    <property type="entry name" value="PyrdxlP-dep_Trfase"/>
</dbReference>
<dbReference type="PIRSF" id="PIRSF000390">
    <property type="entry name" value="PLP_StrS"/>
    <property type="match status" value="1"/>
</dbReference>
<dbReference type="Gene3D" id="3.90.1150.10">
    <property type="entry name" value="Aspartate Aminotransferase, domain 1"/>
    <property type="match status" value="1"/>
</dbReference>
<organism evidence="4 5">
    <name type="scientific">Nocardioides imazamoxiresistens</name>
    <dbReference type="NCBI Taxonomy" id="3231893"/>
    <lineage>
        <taxon>Bacteria</taxon>
        <taxon>Bacillati</taxon>
        <taxon>Actinomycetota</taxon>
        <taxon>Actinomycetes</taxon>
        <taxon>Propionibacteriales</taxon>
        <taxon>Nocardioidaceae</taxon>
        <taxon>Nocardioides</taxon>
    </lineage>
</organism>
<dbReference type="PANTHER" id="PTHR30244:SF36">
    <property type="entry name" value="3-OXO-GLUCOSE-6-PHOSPHATE:GLUTAMATE AMINOTRANSFERASE"/>
    <property type="match status" value="1"/>
</dbReference>
<dbReference type="PANTHER" id="PTHR30244">
    <property type="entry name" value="TRANSAMINASE"/>
    <property type="match status" value="1"/>
</dbReference>
<keyword evidence="5" id="KW-1185">Reference proteome</keyword>
<keyword evidence="4" id="KW-0032">Aminotransferase</keyword>
<protein>
    <submittedName>
        <fullName evidence="4">DegT/DnrJ/EryC1/StrS family aminotransferase</fullName>
        <ecNumber evidence="4">2.6.1.-</ecNumber>
    </submittedName>
</protein>
<reference evidence="4 5" key="1">
    <citation type="submission" date="2023-08" db="EMBL/GenBank/DDBJ databases">
        <title>Nocardioides seae sp. nov., a bacterium isolated from a soil.</title>
        <authorList>
            <person name="Wang X."/>
        </authorList>
    </citation>
    <scope>NUCLEOTIDE SEQUENCE [LARGE SCALE GENOMIC DNA]</scope>
    <source>
        <strain evidence="4 5">YZH12</strain>
    </source>
</reference>
<dbReference type="Gene3D" id="3.40.640.10">
    <property type="entry name" value="Type I PLP-dependent aspartate aminotransferase-like (Major domain)"/>
    <property type="match status" value="1"/>
</dbReference>
<dbReference type="InterPro" id="IPR015422">
    <property type="entry name" value="PyrdxlP-dep_Trfase_small"/>
</dbReference>
<comment type="caution">
    <text evidence="4">The sequence shown here is derived from an EMBL/GenBank/DDBJ whole genome shotgun (WGS) entry which is preliminary data.</text>
</comment>
<dbReference type="EC" id="2.6.1.-" evidence="4"/>
<evidence type="ECO:0000256" key="2">
    <source>
        <dbReference type="ARBA" id="ARBA00037999"/>
    </source>
</evidence>
<dbReference type="InterPro" id="IPR015421">
    <property type="entry name" value="PyrdxlP-dep_Trfase_major"/>
</dbReference>
<proteinExistence type="inferred from homology"/>
<keyword evidence="4" id="KW-0808">Transferase</keyword>